<dbReference type="EC" id="2.7.8.31" evidence="2"/>
<organism evidence="2">
    <name type="scientific">bioreactor metagenome</name>
    <dbReference type="NCBI Taxonomy" id="1076179"/>
    <lineage>
        <taxon>unclassified sequences</taxon>
        <taxon>metagenomes</taxon>
        <taxon>ecological metagenomes</taxon>
    </lineage>
</organism>
<proteinExistence type="predicted"/>
<keyword evidence="2" id="KW-0808">Transferase</keyword>
<protein>
    <submittedName>
        <fullName evidence="2">UDP-glucose:undecaprenyl-phosphate glucose-1-phosphate transferase</fullName>
        <ecNumber evidence="2">2.7.8.31</ecNumber>
    </submittedName>
</protein>
<reference evidence="2" key="1">
    <citation type="submission" date="2019-08" db="EMBL/GenBank/DDBJ databases">
        <authorList>
            <person name="Kucharzyk K."/>
            <person name="Murdoch R.W."/>
            <person name="Higgins S."/>
            <person name="Loffler F."/>
        </authorList>
    </citation>
    <scope>NUCLEOTIDE SEQUENCE</scope>
</reference>
<dbReference type="Pfam" id="PF02397">
    <property type="entry name" value="Bac_transf"/>
    <property type="match status" value="1"/>
</dbReference>
<dbReference type="EMBL" id="VSSQ01059154">
    <property type="protein sequence ID" value="MPN12741.1"/>
    <property type="molecule type" value="Genomic_DNA"/>
</dbReference>
<dbReference type="GO" id="GO:0089702">
    <property type="term" value="F:undecaprenyl-phosphate glucose phosphotransferase activity"/>
    <property type="evidence" value="ECO:0007669"/>
    <property type="project" value="UniProtKB-EC"/>
</dbReference>
<accession>A0A645FED1</accession>
<sequence>MAFIGPRPGSAHNEEYLRECREKYSPSAFDVKPGISGYAQIKMKREHDPEFKAEWDHKYVLRMSFWFDTKLFIHTILKLFGAVKGR</sequence>
<dbReference type="PANTHER" id="PTHR30576">
    <property type="entry name" value="COLANIC BIOSYNTHESIS UDP-GLUCOSE LIPID CARRIER TRANSFERASE"/>
    <property type="match status" value="1"/>
</dbReference>
<gene>
    <name evidence="2" type="primary">gumD_5</name>
    <name evidence="2" type="ORF">SDC9_160061</name>
</gene>
<dbReference type="PANTHER" id="PTHR30576:SF0">
    <property type="entry name" value="UNDECAPRENYL-PHOSPHATE N-ACETYLGALACTOSAMINYL 1-PHOSPHATE TRANSFERASE-RELATED"/>
    <property type="match status" value="1"/>
</dbReference>
<dbReference type="InterPro" id="IPR003362">
    <property type="entry name" value="Bact_transf"/>
</dbReference>
<evidence type="ECO:0000259" key="1">
    <source>
        <dbReference type="Pfam" id="PF02397"/>
    </source>
</evidence>
<evidence type="ECO:0000313" key="2">
    <source>
        <dbReference type="EMBL" id="MPN12741.1"/>
    </source>
</evidence>
<feature type="domain" description="Bacterial sugar transferase" evidence="1">
    <location>
        <begin position="1"/>
        <end position="80"/>
    </location>
</feature>
<dbReference type="AlphaFoldDB" id="A0A645FED1"/>
<comment type="caution">
    <text evidence="2">The sequence shown here is derived from an EMBL/GenBank/DDBJ whole genome shotgun (WGS) entry which is preliminary data.</text>
</comment>
<name>A0A645FED1_9ZZZZ</name>